<evidence type="ECO:0000313" key="2">
    <source>
        <dbReference type="Proteomes" id="UP000587462"/>
    </source>
</evidence>
<dbReference type="RefSeq" id="WP_171079320.1">
    <property type="nucleotide sequence ID" value="NZ_BNBU01000003.1"/>
</dbReference>
<reference evidence="1 2" key="1">
    <citation type="submission" date="2020-04" db="EMBL/GenBank/DDBJ databases">
        <title>Draft Genome Sequence of Streptomyces morookaense DSM 40503, an 8-azaguanine-producing strain.</title>
        <authorList>
            <person name="Qi J."/>
            <person name="Gao J.-M."/>
        </authorList>
    </citation>
    <scope>NUCLEOTIDE SEQUENCE [LARGE SCALE GENOMIC DNA]</scope>
    <source>
        <strain evidence="1 2">DSM 40503</strain>
    </source>
</reference>
<name>A0A7Y7B1Y4_STRMO</name>
<keyword evidence="2" id="KW-1185">Reference proteome</keyword>
<protein>
    <submittedName>
        <fullName evidence="1">Uncharacterized protein</fullName>
    </submittedName>
</protein>
<evidence type="ECO:0000313" key="1">
    <source>
        <dbReference type="EMBL" id="NVK77541.1"/>
    </source>
</evidence>
<gene>
    <name evidence="1" type="ORF">HG542_07670</name>
</gene>
<dbReference type="EMBL" id="JABBXF010000012">
    <property type="protein sequence ID" value="NVK77541.1"/>
    <property type="molecule type" value="Genomic_DNA"/>
</dbReference>
<accession>A0A7Y7B1Y4</accession>
<comment type="caution">
    <text evidence="1">The sequence shown here is derived from an EMBL/GenBank/DDBJ whole genome shotgun (WGS) entry which is preliminary data.</text>
</comment>
<sequence>MEERWGGALERADQMALFVAAERRARLALRQGHLEKVLTAQQLKTVVRHMMQTWLDGFAAGAAVHGAGGEPP</sequence>
<proteinExistence type="predicted"/>
<dbReference type="AlphaFoldDB" id="A0A7Y7B1Y4"/>
<dbReference type="Proteomes" id="UP000587462">
    <property type="component" value="Unassembled WGS sequence"/>
</dbReference>
<organism evidence="1 2">
    <name type="scientific">Streptomyces morookaense</name>
    <name type="common">Streptoverticillium morookaense</name>
    <dbReference type="NCBI Taxonomy" id="1970"/>
    <lineage>
        <taxon>Bacteria</taxon>
        <taxon>Bacillati</taxon>
        <taxon>Actinomycetota</taxon>
        <taxon>Actinomycetes</taxon>
        <taxon>Kitasatosporales</taxon>
        <taxon>Streptomycetaceae</taxon>
        <taxon>Streptomyces</taxon>
    </lineage>
</organism>